<feature type="chain" id="PRO_5044989697" description="Thiol:disulfide interchange protein" evidence="1">
    <location>
        <begin position="31"/>
        <end position="200"/>
    </location>
</feature>
<feature type="signal peptide" evidence="1">
    <location>
        <begin position="1"/>
        <end position="30"/>
    </location>
</feature>
<protein>
    <recommendedName>
        <fullName evidence="1">Thiol:disulfide interchange protein</fullName>
    </recommendedName>
</protein>
<comment type="similarity">
    <text evidence="1">Belongs to the thioredoxin family. DsbC subfamily.</text>
</comment>
<dbReference type="InterPro" id="IPR051470">
    <property type="entry name" value="Thiol:disulfide_interchange"/>
</dbReference>
<keyword evidence="1" id="KW-0574">Periplasm</keyword>
<dbReference type="InterPro" id="IPR033954">
    <property type="entry name" value="DiS-bond_Isoase_DsbC/G"/>
</dbReference>
<dbReference type="Proteomes" id="UP001575181">
    <property type="component" value="Unassembled WGS sequence"/>
</dbReference>
<dbReference type="CDD" id="cd03020">
    <property type="entry name" value="DsbA_DsbC_DsbG"/>
    <property type="match status" value="1"/>
</dbReference>
<dbReference type="InterPro" id="IPR012336">
    <property type="entry name" value="Thioredoxin-like_fold"/>
</dbReference>
<dbReference type="InterPro" id="IPR036249">
    <property type="entry name" value="Thioredoxin-like_sf"/>
</dbReference>
<dbReference type="Pfam" id="PF13098">
    <property type="entry name" value="Thioredoxin_2"/>
    <property type="match status" value="1"/>
</dbReference>
<evidence type="ECO:0000313" key="4">
    <source>
        <dbReference type="Proteomes" id="UP001575181"/>
    </source>
</evidence>
<keyword evidence="4" id="KW-1185">Reference proteome</keyword>
<dbReference type="Gene3D" id="3.40.30.10">
    <property type="entry name" value="Glutaredoxin"/>
    <property type="match status" value="1"/>
</dbReference>
<name>A0ABV4TTL4_9GAMM</name>
<dbReference type="EMBL" id="JBGUAW010000002">
    <property type="protein sequence ID" value="MFA9459915.1"/>
    <property type="molecule type" value="Genomic_DNA"/>
</dbReference>
<gene>
    <name evidence="3" type="primary">dsbG</name>
    <name evidence="3" type="ORF">ACERLL_03655</name>
</gene>
<keyword evidence="1" id="KW-0732">Signal</keyword>
<accession>A0ABV4TTL4</accession>
<dbReference type="RefSeq" id="WP_373654697.1">
    <property type="nucleotide sequence ID" value="NZ_JBGUAW010000002.1"/>
</dbReference>
<dbReference type="SUPFAM" id="SSF52833">
    <property type="entry name" value="Thioredoxin-like"/>
    <property type="match status" value="1"/>
</dbReference>
<dbReference type="GO" id="GO:0016491">
    <property type="term" value="F:oxidoreductase activity"/>
    <property type="evidence" value="ECO:0007669"/>
    <property type="project" value="UniProtKB-KW"/>
</dbReference>
<organism evidence="3 4">
    <name type="scientific">Thiohalorhabdus methylotrophus</name>
    <dbReference type="NCBI Taxonomy" id="3242694"/>
    <lineage>
        <taxon>Bacteria</taxon>
        <taxon>Pseudomonadati</taxon>
        <taxon>Pseudomonadota</taxon>
        <taxon>Gammaproteobacteria</taxon>
        <taxon>Thiohalorhabdales</taxon>
        <taxon>Thiohalorhabdaceae</taxon>
        <taxon>Thiohalorhabdus</taxon>
    </lineage>
</organism>
<evidence type="ECO:0000256" key="1">
    <source>
        <dbReference type="RuleBase" id="RU364038"/>
    </source>
</evidence>
<comment type="function">
    <text evidence="1">Required for disulfide bond formation in some periplasmic proteins. Acts by transferring its disulfide bond to other proteins and is reduced in the process.</text>
</comment>
<sequence length="200" mass="21806">MWPGNLRPRSLLPMLAAAVALFLGGNAAHGQSGADAWTVLEKEAHWIPAGAEEPERVIYVFTDPNCPYCHDLWKVTKPYYSEGLQVRHILVGILKPSSPAKAAAILSANDPAAALRRHEKNYEDGGIAPAEDPAQLVRTQLENNQQLMRRFGARATPTVVYRDGDGGAQALSGMPRLQALPGILRLPAQPIEDPDLQKYL</sequence>
<dbReference type="PANTHER" id="PTHR35272:SF4">
    <property type="entry name" value="THIOL:DISULFIDE INTERCHANGE PROTEIN DSBG"/>
    <property type="match status" value="1"/>
</dbReference>
<keyword evidence="1" id="KW-0676">Redox-active center</keyword>
<feature type="domain" description="Thioredoxin-like fold" evidence="2">
    <location>
        <begin position="54"/>
        <end position="169"/>
    </location>
</feature>
<proteinExistence type="inferred from homology"/>
<comment type="subcellular location">
    <subcellularLocation>
        <location evidence="1">Periplasm</location>
    </subcellularLocation>
</comment>
<dbReference type="PANTHER" id="PTHR35272">
    <property type="entry name" value="THIOL:DISULFIDE INTERCHANGE PROTEIN DSBC-RELATED"/>
    <property type="match status" value="1"/>
</dbReference>
<comment type="caution">
    <text evidence="3">The sequence shown here is derived from an EMBL/GenBank/DDBJ whole genome shotgun (WGS) entry which is preliminary data.</text>
</comment>
<keyword evidence="3" id="KW-0560">Oxidoreductase</keyword>
<evidence type="ECO:0000259" key="2">
    <source>
        <dbReference type="Pfam" id="PF13098"/>
    </source>
</evidence>
<evidence type="ECO:0000313" key="3">
    <source>
        <dbReference type="EMBL" id="MFA9459915.1"/>
    </source>
</evidence>
<dbReference type="NCBIfam" id="NF008657">
    <property type="entry name" value="PRK11657.1"/>
    <property type="match status" value="1"/>
</dbReference>
<reference evidence="3 4" key="1">
    <citation type="submission" date="2024-08" db="EMBL/GenBank/DDBJ databases">
        <title>Whole-genome sequencing of halo(alkali)philic microorganisms from hypersaline lakes.</title>
        <authorList>
            <person name="Sorokin D.Y."/>
            <person name="Merkel A.Y."/>
            <person name="Messina E."/>
            <person name="Yakimov M."/>
        </authorList>
    </citation>
    <scope>NUCLEOTIDE SEQUENCE [LARGE SCALE GENOMIC DNA]</scope>
    <source>
        <strain evidence="3 4">Cl-TMA</strain>
    </source>
</reference>